<dbReference type="EMBL" id="ML769529">
    <property type="protein sequence ID" value="KAE9395524.1"/>
    <property type="molecule type" value="Genomic_DNA"/>
</dbReference>
<protein>
    <submittedName>
        <fullName evidence="2">Uncharacterized protein</fullName>
    </submittedName>
</protein>
<feature type="compositionally biased region" description="Polar residues" evidence="1">
    <location>
        <begin position="18"/>
        <end position="35"/>
    </location>
</feature>
<reference evidence="2" key="1">
    <citation type="journal article" date="2019" name="Environ. Microbiol.">
        <title>Fungal ecological strategies reflected in gene transcription - a case study of two litter decomposers.</title>
        <authorList>
            <person name="Barbi F."/>
            <person name="Kohler A."/>
            <person name="Barry K."/>
            <person name="Baskaran P."/>
            <person name="Daum C."/>
            <person name="Fauchery L."/>
            <person name="Ihrmark K."/>
            <person name="Kuo A."/>
            <person name="LaButti K."/>
            <person name="Lipzen A."/>
            <person name="Morin E."/>
            <person name="Grigoriev I.V."/>
            <person name="Henrissat B."/>
            <person name="Lindahl B."/>
            <person name="Martin F."/>
        </authorList>
    </citation>
    <scope>NUCLEOTIDE SEQUENCE</scope>
    <source>
        <strain evidence="2">JB14</strain>
    </source>
</reference>
<sequence>MSSRTLSSTVKSLAEATFSRSKSAPSTEAAPTTPESVDKDKEVDPTNFKHQRTFDHDRQRAKRSEDYVRMREAKAAVRVWSSVREKRDTSASSPTRKERRINSGASDEDVDVHDVLKGVRGAVAKKEPNAALKPEVKACRLDQAWLHQEISEEQGYVYNDFEVVPAVRPVIVLDELAFMHDTPAPRDLEQEWEHVYHSDGDDSDSSTIISTPTYANIVGRLN</sequence>
<organism evidence="2 3">
    <name type="scientific">Gymnopus androsaceus JB14</name>
    <dbReference type="NCBI Taxonomy" id="1447944"/>
    <lineage>
        <taxon>Eukaryota</taxon>
        <taxon>Fungi</taxon>
        <taxon>Dikarya</taxon>
        <taxon>Basidiomycota</taxon>
        <taxon>Agaricomycotina</taxon>
        <taxon>Agaricomycetes</taxon>
        <taxon>Agaricomycetidae</taxon>
        <taxon>Agaricales</taxon>
        <taxon>Marasmiineae</taxon>
        <taxon>Omphalotaceae</taxon>
        <taxon>Gymnopus</taxon>
    </lineage>
</organism>
<feature type="compositionally biased region" description="Basic and acidic residues" evidence="1">
    <location>
        <begin position="52"/>
        <end position="75"/>
    </location>
</feature>
<gene>
    <name evidence="2" type="ORF">BT96DRAFT_997554</name>
</gene>
<feature type="region of interest" description="Disordered" evidence="1">
    <location>
        <begin position="1"/>
        <end position="107"/>
    </location>
</feature>
<feature type="compositionally biased region" description="Polar residues" evidence="1">
    <location>
        <begin position="1"/>
        <end position="11"/>
    </location>
</feature>
<accession>A0A6A4HEJ8</accession>
<evidence type="ECO:0000313" key="3">
    <source>
        <dbReference type="Proteomes" id="UP000799118"/>
    </source>
</evidence>
<dbReference type="OrthoDB" id="3245714at2759"/>
<proteinExistence type="predicted"/>
<dbReference type="AlphaFoldDB" id="A0A6A4HEJ8"/>
<name>A0A6A4HEJ8_9AGAR</name>
<dbReference type="Proteomes" id="UP000799118">
    <property type="component" value="Unassembled WGS sequence"/>
</dbReference>
<evidence type="ECO:0000256" key="1">
    <source>
        <dbReference type="SAM" id="MobiDB-lite"/>
    </source>
</evidence>
<keyword evidence="3" id="KW-1185">Reference proteome</keyword>
<evidence type="ECO:0000313" key="2">
    <source>
        <dbReference type="EMBL" id="KAE9395524.1"/>
    </source>
</evidence>